<dbReference type="EMBL" id="CP039345">
    <property type="protein sequence ID" value="QCD76817.1"/>
    <property type="molecule type" value="Genomic_DNA"/>
</dbReference>
<dbReference type="AlphaFoldDB" id="A0A4D6KMI7"/>
<feature type="transmembrane region" description="Helical" evidence="2">
    <location>
        <begin position="72"/>
        <end position="94"/>
    </location>
</feature>
<evidence type="ECO:0000256" key="2">
    <source>
        <dbReference type="SAM" id="Phobius"/>
    </source>
</evidence>
<proteinExistence type="predicted"/>
<reference evidence="3 4" key="1">
    <citation type="submission" date="2019-04" db="EMBL/GenBank/DDBJ databases">
        <title>An improved genome assembly and genetic linkage map for asparagus bean, Vigna unguiculata ssp. sesquipedialis.</title>
        <authorList>
            <person name="Xia Q."/>
            <person name="Zhang R."/>
            <person name="Dong Y."/>
        </authorList>
    </citation>
    <scope>NUCLEOTIDE SEQUENCE [LARGE SCALE GENOMIC DNA]</scope>
    <source>
        <tissue evidence="3">Leaf</tissue>
    </source>
</reference>
<keyword evidence="2" id="KW-0812">Transmembrane</keyword>
<evidence type="ECO:0000313" key="4">
    <source>
        <dbReference type="Proteomes" id="UP000501690"/>
    </source>
</evidence>
<feature type="compositionally biased region" description="Low complexity" evidence="1">
    <location>
        <begin position="20"/>
        <end position="32"/>
    </location>
</feature>
<dbReference type="Gramene" id="Vigun06g195700.1.v1.2">
    <property type="protein sequence ID" value="Vigun06g195700.1.v1.2.CDS.1"/>
    <property type="gene ID" value="Vigun06g195700.v1.2"/>
</dbReference>
<protein>
    <submittedName>
        <fullName evidence="3">Uncharacterized protein</fullName>
    </submittedName>
</protein>
<dbReference type="Proteomes" id="UP000501690">
    <property type="component" value="Linkage Group LG1"/>
</dbReference>
<dbReference type="PANTHER" id="PTHR37186:SF1">
    <property type="entry name" value="OS06G0524500 PROTEIN"/>
    <property type="match status" value="1"/>
</dbReference>
<accession>A0A4D6KMI7</accession>
<feature type="region of interest" description="Disordered" evidence="1">
    <location>
        <begin position="99"/>
        <end position="121"/>
    </location>
</feature>
<dbReference type="OrthoDB" id="1433814at2759"/>
<evidence type="ECO:0000256" key="1">
    <source>
        <dbReference type="SAM" id="MobiDB-lite"/>
    </source>
</evidence>
<name>A0A4D6KMI7_VIGUN</name>
<organism evidence="3 4">
    <name type="scientific">Vigna unguiculata</name>
    <name type="common">Cowpea</name>
    <dbReference type="NCBI Taxonomy" id="3917"/>
    <lineage>
        <taxon>Eukaryota</taxon>
        <taxon>Viridiplantae</taxon>
        <taxon>Streptophyta</taxon>
        <taxon>Embryophyta</taxon>
        <taxon>Tracheophyta</taxon>
        <taxon>Spermatophyta</taxon>
        <taxon>Magnoliopsida</taxon>
        <taxon>eudicotyledons</taxon>
        <taxon>Gunneridae</taxon>
        <taxon>Pentapetalae</taxon>
        <taxon>rosids</taxon>
        <taxon>fabids</taxon>
        <taxon>Fabales</taxon>
        <taxon>Fabaceae</taxon>
        <taxon>Papilionoideae</taxon>
        <taxon>50 kb inversion clade</taxon>
        <taxon>NPAAA clade</taxon>
        <taxon>indigoferoid/millettioid clade</taxon>
        <taxon>Phaseoleae</taxon>
        <taxon>Vigna</taxon>
    </lineage>
</organism>
<dbReference type="PANTHER" id="PTHR37186">
    <property type="entry name" value="OS06G0524500 PROTEIN"/>
    <property type="match status" value="1"/>
</dbReference>
<evidence type="ECO:0000313" key="3">
    <source>
        <dbReference type="EMBL" id="QCD76817.1"/>
    </source>
</evidence>
<keyword evidence="2" id="KW-1133">Transmembrane helix</keyword>
<feature type="region of interest" description="Disordered" evidence="1">
    <location>
        <begin position="1"/>
        <end position="55"/>
    </location>
</feature>
<dbReference type="Gramene" id="Vigun06g195700.2.v1.2">
    <property type="protein sequence ID" value="Vigun06g195700.2.v1.2.CDS.1"/>
    <property type="gene ID" value="Vigun06g195700.v1.2"/>
</dbReference>
<keyword evidence="2" id="KW-0472">Membrane</keyword>
<feature type="compositionally biased region" description="Polar residues" evidence="1">
    <location>
        <begin position="101"/>
        <end position="112"/>
    </location>
</feature>
<gene>
    <name evidence="3" type="ORF">DEO72_LG1g438</name>
</gene>
<sequence length="121" mass="13157">MSENKPKTHYPSPSPPPPSSSGSSGGIPTPSDDGPKKFPGPKSYINPPEKEIPDAATLRDQWRYAIRQYSKWYSHAWGSAILAGTAFFALGWIIKGENPIPSFNTNTPSSSQNDKDNNTPP</sequence>
<keyword evidence="4" id="KW-1185">Reference proteome</keyword>